<protein>
    <submittedName>
        <fullName evidence="1">Uncharacterized protein</fullName>
    </submittedName>
</protein>
<proteinExistence type="predicted"/>
<dbReference type="EMBL" id="JACCBD010000001">
    <property type="protein sequence ID" value="NYD26777.1"/>
    <property type="molecule type" value="Genomic_DNA"/>
</dbReference>
<name>A0A852R2B8_9MICO</name>
<evidence type="ECO:0000313" key="2">
    <source>
        <dbReference type="Proteomes" id="UP000586095"/>
    </source>
</evidence>
<dbReference type="RefSeq" id="WP_185986880.1">
    <property type="nucleotide sequence ID" value="NZ_BAAALZ010000001.1"/>
</dbReference>
<sequence length="93" mass="10142">MLRATIRLTETIEIDVVGTSLEEVHELLSSQCPPGFDLVKAPVRMGKTGGEISALGTYHRRDTSQEITAPSMHELAALVPDGWTMLHVQTIAD</sequence>
<keyword evidence="2" id="KW-1185">Reference proteome</keyword>
<organism evidence="1 2">
    <name type="scientific">Leucobacter aridicollis</name>
    <dbReference type="NCBI Taxonomy" id="283878"/>
    <lineage>
        <taxon>Bacteria</taxon>
        <taxon>Bacillati</taxon>
        <taxon>Actinomycetota</taxon>
        <taxon>Actinomycetes</taxon>
        <taxon>Micrococcales</taxon>
        <taxon>Microbacteriaceae</taxon>
        <taxon>Leucobacter</taxon>
    </lineage>
</organism>
<gene>
    <name evidence="1" type="ORF">BJ960_001580</name>
</gene>
<reference evidence="1 2" key="1">
    <citation type="submission" date="2020-07" db="EMBL/GenBank/DDBJ databases">
        <title>Sequencing the genomes of 1000 actinobacteria strains.</title>
        <authorList>
            <person name="Klenk H.-P."/>
        </authorList>
    </citation>
    <scope>NUCLEOTIDE SEQUENCE [LARGE SCALE GENOMIC DNA]</scope>
    <source>
        <strain evidence="1 2">DSM 17380</strain>
    </source>
</reference>
<comment type="caution">
    <text evidence="1">The sequence shown here is derived from an EMBL/GenBank/DDBJ whole genome shotgun (WGS) entry which is preliminary data.</text>
</comment>
<dbReference type="Proteomes" id="UP000586095">
    <property type="component" value="Unassembled WGS sequence"/>
</dbReference>
<evidence type="ECO:0000313" key="1">
    <source>
        <dbReference type="EMBL" id="NYD26777.1"/>
    </source>
</evidence>
<dbReference type="AlphaFoldDB" id="A0A852R2B8"/>
<accession>A0A852R2B8</accession>